<reference evidence="2 3" key="1">
    <citation type="submission" date="2015-08" db="EMBL/GenBank/DDBJ databases">
        <title>Investigation of the bacterial diversity of lava forest soil.</title>
        <authorList>
            <person name="Lee J.S."/>
        </authorList>
    </citation>
    <scope>NUCLEOTIDE SEQUENCE [LARGE SCALE GENOMIC DNA]</scope>
    <source>
        <strain evidence="2 3">GJW-30</strain>
    </source>
</reference>
<sequence length="78" mass="8916">MEPTDKAQANRNLAAESLRLSRQKQREPSERELDLRLAKTYKSLAESREYLERAAVEVGKRTTERPIPPSQPDAHNDA</sequence>
<feature type="region of interest" description="Disordered" evidence="1">
    <location>
        <begin position="1"/>
        <end position="32"/>
    </location>
</feature>
<name>A0A0S3PS67_9BRAD</name>
<dbReference type="AlphaFoldDB" id="A0A0S3PS67"/>
<feature type="region of interest" description="Disordered" evidence="1">
    <location>
        <begin position="56"/>
        <end position="78"/>
    </location>
</feature>
<dbReference type="KEGG" id="vgo:GJW-30_1_01306"/>
<dbReference type="EMBL" id="AP014946">
    <property type="protein sequence ID" value="BAT58779.1"/>
    <property type="molecule type" value="Genomic_DNA"/>
</dbReference>
<organism evidence="2 3">
    <name type="scientific">Variibacter gotjawalensis</name>
    <dbReference type="NCBI Taxonomy" id="1333996"/>
    <lineage>
        <taxon>Bacteria</taxon>
        <taxon>Pseudomonadati</taxon>
        <taxon>Pseudomonadota</taxon>
        <taxon>Alphaproteobacteria</taxon>
        <taxon>Hyphomicrobiales</taxon>
        <taxon>Nitrobacteraceae</taxon>
        <taxon>Variibacter</taxon>
    </lineage>
</organism>
<evidence type="ECO:0000313" key="3">
    <source>
        <dbReference type="Proteomes" id="UP000236884"/>
    </source>
</evidence>
<protein>
    <submittedName>
        <fullName evidence="2">Uncharacterized protein</fullName>
    </submittedName>
</protein>
<evidence type="ECO:0000256" key="1">
    <source>
        <dbReference type="SAM" id="MobiDB-lite"/>
    </source>
</evidence>
<evidence type="ECO:0000313" key="2">
    <source>
        <dbReference type="EMBL" id="BAT58779.1"/>
    </source>
</evidence>
<dbReference type="Proteomes" id="UP000236884">
    <property type="component" value="Chromosome"/>
</dbReference>
<proteinExistence type="predicted"/>
<gene>
    <name evidence="2" type="ORF">GJW-30_1_01306</name>
</gene>
<accession>A0A0S3PS67</accession>
<keyword evidence="3" id="KW-1185">Reference proteome</keyword>